<keyword evidence="2 6" id="KW-1133">Transmembrane helix</keyword>
<dbReference type="InterPro" id="IPR004089">
    <property type="entry name" value="MCPsignal_dom"/>
</dbReference>
<evidence type="ECO:0000259" key="8">
    <source>
        <dbReference type="PROSITE" id="PS50885"/>
    </source>
</evidence>
<dbReference type="Pfam" id="PF00015">
    <property type="entry name" value="MCPsignal"/>
    <property type="match status" value="1"/>
</dbReference>
<feature type="domain" description="HAMP" evidence="8">
    <location>
        <begin position="217"/>
        <end position="269"/>
    </location>
</feature>
<sequence>MTSEPTRRGPVSRFLDLPTWTKLTALVAASVLALLTCLALSAETNSSSTSTSKQLRDLNDADTIVLQLNEIATELKAQALSAILSSSPATQQKAVEVQAAAANDLITQLDAVPLAADNQVPVDRIKTVYADYLSVVNRFVAGAIADPTTARLNWEQVGVDNYLVSAVTKNGRAYFAEQVNLAQEHQKSTQNHRFLTMVMAVVIASLVLVVIARFVVTAVTRPLVRVRQSVDAMAGGVLTVPADVHSRDEIGQMAEALDRARNQVRSMVTSVSASATSLADAARQMTSNSSTMVASAQTSSGQAKEASAVAVDVSDNVQAIAKGSEEMDSAIREIARSASEAAGVAGEAVDVASSTTSRVARLGESSAEIATVVEMITSIAEQTNLLALNATIEAARAGESGKGFAVVANEVKDLSRATAQATGEITKWVTSIQGDTEEVVTAISDISAVIDRIRNYQTVIASAVEEQSATAAEINRGVTALSHGAQGMATNVSTIAEASRVTTDGLSASEVAVADLSRMAAELQGRVNQFSV</sequence>
<dbReference type="PANTHER" id="PTHR32089">
    <property type="entry name" value="METHYL-ACCEPTING CHEMOTAXIS PROTEIN MCPB"/>
    <property type="match status" value="1"/>
</dbReference>
<dbReference type="PANTHER" id="PTHR32089:SF112">
    <property type="entry name" value="LYSOZYME-LIKE PROTEIN-RELATED"/>
    <property type="match status" value="1"/>
</dbReference>
<feature type="domain" description="Methyl-accepting transducer" evidence="7">
    <location>
        <begin position="274"/>
        <end position="503"/>
    </location>
</feature>
<dbReference type="CDD" id="cd06225">
    <property type="entry name" value="HAMP"/>
    <property type="match status" value="1"/>
</dbReference>
<dbReference type="Proteomes" id="UP001501074">
    <property type="component" value="Unassembled WGS sequence"/>
</dbReference>
<evidence type="ECO:0008006" key="11">
    <source>
        <dbReference type="Google" id="ProtNLM"/>
    </source>
</evidence>
<dbReference type="EMBL" id="BAAAZO010000012">
    <property type="protein sequence ID" value="GAA3636028.1"/>
    <property type="molecule type" value="Genomic_DNA"/>
</dbReference>
<proteinExistence type="inferred from homology"/>
<dbReference type="Pfam" id="PF00672">
    <property type="entry name" value="HAMP"/>
    <property type="match status" value="1"/>
</dbReference>
<evidence type="ECO:0000256" key="5">
    <source>
        <dbReference type="PROSITE-ProRule" id="PRU00284"/>
    </source>
</evidence>
<gene>
    <name evidence="9" type="ORF">GCM10022223_63080</name>
</gene>
<evidence type="ECO:0000256" key="3">
    <source>
        <dbReference type="ARBA" id="ARBA00023224"/>
    </source>
</evidence>
<dbReference type="PROSITE" id="PS50885">
    <property type="entry name" value="HAMP"/>
    <property type="match status" value="1"/>
</dbReference>
<accession>A0ABP7AN36</accession>
<dbReference type="Gene3D" id="1.10.287.950">
    <property type="entry name" value="Methyl-accepting chemotaxis protein"/>
    <property type="match status" value="1"/>
</dbReference>
<evidence type="ECO:0000256" key="2">
    <source>
        <dbReference type="ARBA" id="ARBA00022989"/>
    </source>
</evidence>
<keyword evidence="3 5" id="KW-0807">Transducer</keyword>
<dbReference type="SMART" id="SM00304">
    <property type="entry name" value="HAMP"/>
    <property type="match status" value="1"/>
</dbReference>
<keyword evidence="1 6" id="KW-0812">Transmembrane</keyword>
<comment type="similarity">
    <text evidence="4">Belongs to the methyl-accepting chemotaxis (MCP) protein family.</text>
</comment>
<comment type="caution">
    <text evidence="9">The sequence shown here is derived from an EMBL/GenBank/DDBJ whole genome shotgun (WGS) entry which is preliminary data.</text>
</comment>
<name>A0ABP7AN36_9ACTN</name>
<dbReference type="PROSITE" id="PS50111">
    <property type="entry name" value="CHEMOTAXIS_TRANSDUC_2"/>
    <property type="match status" value="1"/>
</dbReference>
<dbReference type="SMART" id="SM00283">
    <property type="entry name" value="MA"/>
    <property type="match status" value="1"/>
</dbReference>
<evidence type="ECO:0000256" key="6">
    <source>
        <dbReference type="SAM" id="Phobius"/>
    </source>
</evidence>
<evidence type="ECO:0000256" key="4">
    <source>
        <dbReference type="ARBA" id="ARBA00029447"/>
    </source>
</evidence>
<dbReference type="SUPFAM" id="SSF58104">
    <property type="entry name" value="Methyl-accepting chemotaxis protein (MCP) signaling domain"/>
    <property type="match status" value="1"/>
</dbReference>
<reference evidence="10" key="1">
    <citation type="journal article" date="2019" name="Int. J. Syst. Evol. Microbiol.">
        <title>The Global Catalogue of Microorganisms (GCM) 10K type strain sequencing project: providing services to taxonomists for standard genome sequencing and annotation.</title>
        <authorList>
            <consortium name="The Broad Institute Genomics Platform"/>
            <consortium name="The Broad Institute Genome Sequencing Center for Infectious Disease"/>
            <person name="Wu L."/>
            <person name="Ma J."/>
        </authorList>
    </citation>
    <scope>NUCLEOTIDE SEQUENCE [LARGE SCALE GENOMIC DNA]</scope>
    <source>
        <strain evidence="10">JCM 16902</strain>
    </source>
</reference>
<organism evidence="9 10">
    <name type="scientific">Kineosporia mesophila</name>
    <dbReference type="NCBI Taxonomy" id="566012"/>
    <lineage>
        <taxon>Bacteria</taxon>
        <taxon>Bacillati</taxon>
        <taxon>Actinomycetota</taxon>
        <taxon>Actinomycetes</taxon>
        <taxon>Kineosporiales</taxon>
        <taxon>Kineosporiaceae</taxon>
        <taxon>Kineosporia</taxon>
    </lineage>
</organism>
<feature type="transmembrane region" description="Helical" evidence="6">
    <location>
        <begin position="194"/>
        <end position="216"/>
    </location>
</feature>
<evidence type="ECO:0000256" key="1">
    <source>
        <dbReference type="ARBA" id="ARBA00022692"/>
    </source>
</evidence>
<feature type="transmembrane region" description="Helical" evidence="6">
    <location>
        <begin position="20"/>
        <end position="40"/>
    </location>
</feature>
<evidence type="ECO:0000259" key="7">
    <source>
        <dbReference type="PROSITE" id="PS50111"/>
    </source>
</evidence>
<keyword evidence="10" id="KW-1185">Reference proteome</keyword>
<dbReference type="RefSeq" id="WP_231488808.1">
    <property type="nucleotide sequence ID" value="NZ_BAAAZO010000012.1"/>
</dbReference>
<evidence type="ECO:0000313" key="10">
    <source>
        <dbReference type="Proteomes" id="UP001501074"/>
    </source>
</evidence>
<protein>
    <recommendedName>
        <fullName evidence="11">Methyl-accepting chemotaxis protein</fullName>
    </recommendedName>
</protein>
<evidence type="ECO:0000313" key="9">
    <source>
        <dbReference type="EMBL" id="GAA3636028.1"/>
    </source>
</evidence>
<dbReference type="InterPro" id="IPR003660">
    <property type="entry name" value="HAMP_dom"/>
</dbReference>
<keyword evidence="6" id="KW-0472">Membrane</keyword>